<dbReference type="OrthoDB" id="8962942at2759"/>
<reference evidence="1 2" key="1">
    <citation type="submission" date="2016-07" db="EMBL/GenBank/DDBJ databases">
        <title>Pervasive Adenine N6-methylation of Active Genes in Fungi.</title>
        <authorList>
            <consortium name="DOE Joint Genome Institute"/>
            <person name="Mondo S.J."/>
            <person name="Dannebaum R.O."/>
            <person name="Kuo R.C."/>
            <person name="Labutti K."/>
            <person name="Haridas S."/>
            <person name="Kuo A."/>
            <person name="Salamov A."/>
            <person name="Ahrendt S.R."/>
            <person name="Lipzen A."/>
            <person name="Sullivan W."/>
            <person name="Andreopoulos W.B."/>
            <person name="Clum A."/>
            <person name="Lindquist E."/>
            <person name="Daum C."/>
            <person name="Ramamoorthy G.K."/>
            <person name="Gryganskyi A."/>
            <person name="Culley D."/>
            <person name="Magnuson J.K."/>
            <person name="James T.Y."/>
            <person name="O'Malley M.A."/>
            <person name="Stajich J.E."/>
            <person name="Spatafora J.W."/>
            <person name="Visel A."/>
            <person name="Grigoriev I.V."/>
        </authorList>
    </citation>
    <scope>NUCLEOTIDE SEQUENCE [LARGE SCALE GENOMIC DNA]</scope>
    <source>
        <strain evidence="1 2">NRRL 2496</strain>
    </source>
</reference>
<dbReference type="InterPro" id="IPR016024">
    <property type="entry name" value="ARM-type_fold"/>
</dbReference>
<evidence type="ECO:0000313" key="1">
    <source>
        <dbReference type="EMBL" id="ORZ01289.1"/>
    </source>
</evidence>
<dbReference type="InParanoid" id="A0A1X2HPM7"/>
<sequence length="453" mass="51530">MAAVSSSSQERSAEIDRCLSLIAPSQSDESKFLGMLLLPRLLDQDKPEQLRRVFDGMNFKFIERLLRTASGSNSSDGQVPEPVLREIAINVLACFARYNDMATSKNMSDRVPTLSTSLIPNDKSDATLEALHVLLSVTASKEGLNRLLDPDVLKNVYTIISESTNDKERDLASQVIVTTYYRASHLLHEKNVPSVSSALKFSLKTTLSFLMAVLDESRSMAKFESLDMLVRILPELPSEVVQKFKDENEQSVEKMLQYARSGLRQVLSNKIDENYRDRAMVVVSCLLRYFGSDWLFASLKKTKGKRKGKQQEPKVDYDTKFPELVVHLAAVETRVMIDDVHECRMKLHNQQAVQVDEEKDRRQETMVPVCYEILEAAMRYLSSQYEEHRESGMDAEVLMKIRKTLTDTMNVVMELLKFIQDTTSSDDDMENDMIAQASMRIVAVYLAEEGYEL</sequence>
<dbReference type="Proteomes" id="UP000242180">
    <property type="component" value="Unassembled WGS sequence"/>
</dbReference>
<accession>A0A1X2HPM7</accession>
<dbReference type="STRING" id="13706.A0A1X2HPM7"/>
<dbReference type="OMA" id="IVHYKKP"/>
<proteinExistence type="predicted"/>
<evidence type="ECO:0000313" key="2">
    <source>
        <dbReference type="Proteomes" id="UP000242180"/>
    </source>
</evidence>
<name>A0A1X2HPM7_SYNRA</name>
<keyword evidence="2" id="KW-1185">Reference proteome</keyword>
<dbReference type="AlphaFoldDB" id="A0A1X2HPM7"/>
<dbReference type="SUPFAM" id="SSF48371">
    <property type="entry name" value="ARM repeat"/>
    <property type="match status" value="1"/>
</dbReference>
<organism evidence="1 2">
    <name type="scientific">Syncephalastrum racemosum</name>
    <name type="common">Filamentous fungus</name>
    <dbReference type="NCBI Taxonomy" id="13706"/>
    <lineage>
        <taxon>Eukaryota</taxon>
        <taxon>Fungi</taxon>
        <taxon>Fungi incertae sedis</taxon>
        <taxon>Mucoromycota</taxon>
        <taxon>Mucoromycotina</taxon>
        <taxon>Mucoromycetes</taxon>
        <taxon>Mucorales</taxon>
        <taxon>Syncephalastraceae</taxon>
        <taxon>Syncephalastrum</taxon>
    </lineage>
</organism>
<dbReference type="PANTHER" id="PTHR13109:SF7">
    <property type="entry name" value="NEUROCHONDRIN"/>
    <property type="match status" value="1"/>
</dbReference>
<dbReference type="EMBL" id="MCGN01000002">
    <property type="protein sequence ID" value="ORZ01289.1"/>
    <property type="molecule type" value="Genomic_DNA"/>
</dbReference>
<dbReference type="InterPro" id="IPR008709">
    <property type="entry name" value="Neurochondrin"/>
</dbReference>
<dbReference type="Pfam" id="PF05536">
    <property type="entry name" value="Neurochondrin"/>
    <property type="match status" value="1"/>
</dbReference>
<gene>
    <name evidence="1" type="ORF">BCR43DRAFT_512182</name>
</gene>
<comment type="caution">
    <text evidence="1">The sequence shown here is derived from an EMBL/GenBank/DDBJ whole genome shotgun (WGS) entry which is preliminary data.</text>
</comment>
<protein>
    <submittedName>
        <fullName evidence="1">Neurochondrin-domain-containing protein</fullName>
    </submittedName>
</protein>
<dbReference type="PANTHER" id="PTHR13109">
    <property type="entry name" value="NEUROCHONDRIN"/>
    <property type="match status" value="1"/>
</dbReference>